<protein>
    <submittedName>
        <fullName evidence="1">GYD domain-containing protein</fullName>
    </submittedName>
</protein>
<reference evidence="1" key="1">
    <citation type="submission" date="2019-11" db="EMBL/GenBank/DDBJ databases">
        <title>Lipid analysis of CO2-rich subsurface aquifers suggests an autotrophy-based deep biosphere with lysolipids enriched in CPR bacteria.</title>
        <authorList>
            <person name="Probst A.J."/>
            <person name="Elling F.J."/>
            <person name="Castelle C.J."/>
            <person name="Zhu Q."/>
            <person name="Elvert M."/>
            <person name="Birarda G."/>
            <person name="Holman H.-Y."/>
            <person name="Lane K.R."/>
            <person name="Ladd B."/>
            <person name="Ryan M.C."/>
            <person name="Woyke T."/>
            <person name="Hinrichs K.-U."/>
            <person name="Banfield J.F."/>
        </authorList>
    </citation>
    <scope>NUCLEOTIDE SEQUENCE</scope>
    <source>
        <strain evidence="1">CG_2015-01_33_1645</strain>
    </source>
</reference>
<organism evidence="1 2">
    <name type="scientific">Candidatus Altarchaeum hamiconexum</name>
    <dbReference type="NCBI Taxonomy" id="1803513"/>
    <lineage>
        <taxon>Archaea</taxon>
        <taxon>Candidatus Altarchaeota</taxon>
        <taxon>Candidatus Altiarchaeia</taxon>
        <taxon>Candidatus Altarchaeales</taxon>
        <taxon>Candidatus Altarchaeaceae</taxon>
        <taxon>Candidatus Altarchaeum</taxon>
    </lineage>
</organism>
<dbReference type="Proteomes" id="UP000768163">
    <property type="component" value="Unassembled WGS sequence"/>
</dbReference>
<comment type="caution">
    <text evidence="1">The sequence shown here is derived from an EMBL/GenBank/DDBJ whole genome shotgun (WGS) entry which is preliminary data.</text>
</comment>
<gene>
    <name evidence="1" type="ORF">GW910_06155</name>
</gene>
<sequence length="92" mass="9979">MATYIMLGRYSVEGIKEISKERTKAVADEIKKEGGRADAMYAVLGNYDLCFVVDFPGNTEAMKASVNIAKATGIGFRTLPAIPVDEFDKIVG</sequence>
<dbReference type="AlphaFoldDB" id="A0A8J7Z217"/>
<dbReference type="Pfam" id="PF08734">
    <property type="entry name" value="GYD"/>
    <property type="match status" value="1"/>
</dbReference>
<proteinExistence type="predicted"/>
<accession>A0A8J7Z217</accession>
<name>A0A8J7Z217_9ARCH</name>
<dbReference type="EMBL" id="JAACVF010000180">
    <property type="protein sequence ID" value="NCN65622.1"/>
    <property type="molecule type" value="Genomic_DNA"/>
</dbReference>
<evidence type="ECO:0000313" key="1">
    <source>
        <dbReference type="EMBL" id="NCN65622.1"/>
    </source>
</evidence>
<dbReference type="InterPro" id="IPR014845">
    <property type="entry name" value="GYD/TTHA1554"/>
</dbReference>
<evidence type="ECO:0000313" key="2">
    <source>
        <dbReference type="Proteomes" id="UP000768163"/>
    </source>
</evidence>